<keyword evidence="2" id="KW-0472">Membrane</keyword>
<sequence>MSDTRVLTDTPDPHDPDGIGATVAQVAEDAKAYAAAQIAVVKAEANARLGPAKAGAIFGVVAAVLALAALIALLVGLILSLATLVGPLAATGIVVVATLVIAGVLGKLAADRFAVAFGSGA</sequence>
<dbReference type="EMBL" id="OBMI01000003">
    <property type="protein sequence ID" value="SOB87563.1"/>
    <property type="molecule type" value="Genomic_DNA"/>
</dbReference>
<keyword evidence="2" id="KW-1133">Transmembrane helix</keyword>
<dbReference type="AlphaFoldDB" id="A0A285R0B0"/>
<proteinExistence type="predicted"/>
<organism evidence="3 4">
    <name type="scientific">Sphingomonas guangdongensis</name>
    <dbReference type="NCBI Taxonomy" id="1141890"/>
    <lineage>
        <taxon>Bacteria</taxon>
        <taxon>Pseudomonadati</taxon>
        <taxon>Pseudomonadota</taxon>
        <taxon>Alphaproteobacteria</taxon>
        <taxon>Sphingomonadales</taxon>
        <taxon>Sphingomonadaceae</taxon>
        <taxon>Sphingomonas</taxon>
    </lineage>
</organism>
<name>A0A285R0B0_9SPHN</name>
<evidence type="ECO:0000313" key="3">
    <source>
        <dbReference type="EMBL" id="SOB87563.1"/>
    </source>
</evidence>
<feature type="transmembrane region" description="Helical" evidence="2">
    <location>
        <begin position="56"/>
        <end position="79"/>
    </location>
</feature>
<keyword evidence="2" id="KW-0812">Transmembrane</keyword>
<reference evidence="3 4" key="1">
    <citation type="submission" date="2017-07" db="EMBL/GenBank/DDBJ databases">
        <authorList>
            <person name="Sun Z.S."/>
            <person name="Albrecht U."/>
            <person name="Echele G."/>
            <person name="Lee C.C."/>
        </authorList>
    </citation>
    <scope>NUCLEOTIDE SEQUENCE [LARGE SCALE GENOMIC DNA]</scope>
    <source>
        <strain evidence="3 4">CGMCC 1.12672</strain>
    </source>
</reference>
<dbReference type="Proteomes" id="UP000219494">
    <property type="component" value="Unassembled WGS sequence"/>
</dbReference>
<keyword evidence="4" id="KW-1185">Reference proteome</keyword>
<evidence type="ECO:0000256" key="1">
    <source>
        <dbReference type="SAM" id="MobiDB-lite"/>
    </source>
</evidence>
<evidence type="ECO:0000313" key="4">
    <source>
        <dbReference type="Proteomes" id="UP000219494"/>
    </source>
</evidence>
<gene>
    <name evidence="3" type="ORF">SAMN06297144_2695</name>
</gene>
<accession>A0A285R0B0</accession>
<feature type="transmembrane region" description="Helical" evidence="2">
    <location>
        <begin position="85"/>
        <end position="105"/>
    </location>
</feature>
<dbReference type="Pfam" id="PF07332">
    <property type="entry name" value="Phage_holin_3_6"/>
    <property type="match status" value="1"/>
</dbReference>
<feature type="region of interest" description="Disordered" evidence="1">
    <location>
        <begin position="1"/>
        <end position="20"/>
    </location>
</feature>
<protein>
    <submittedName>
        <fullName evidence="3">Holin-X, holin superfamily III</fullName>
    </submittedName>
</protein>
<dbReference type="InterPro" id="IPR009937">
    <property type="entry name" value="Phage_holin_3_6"/>
</dbReference>
<evidence type="ECO:0000256" key="2">
    <source>
        <dbReference type="SAM" id="Phobius"/>
    </source>
</evidence>